<evidence type="ECO:0000313" key="10">
    <source>
        <dbReference type="Proteomes" id="UP001210720"/>
    </source>
</evidence>
<keyword evidence="7 8" id="KW-0472">Membrane</keyword>
<keyword evidence="10" id="KW-1185">Reference proteome</keyword>
<evidence type="ECO:0000313" key="9">
    <source>
        <dbReference type="EMBL" id="MDA7423243.1"/>
    </source>
</evidence>
<feature type="transmembrane region" description="Helical" evidence="8">
    <location>
        <begin position="12"/>
        <end position="28"/>
    </location>
</feature>
<feature type="transmembrane region" description="Helical" evidence="8">
    <location>
        <begin position="139"/>
        <end position="161"/>
    </location>
</feature>
<dbReference type="Proteomes" id="UP001210720">
    <property type="component" value="Unassembled WGS sequence"/>
</dbReference>
<accession>A0ABT4XMT0</accession>
<feature type="transmembrane region" description="Helical" evidence="8">
    <location>
        <begin position="173"/>
        <end position="193"/>
    </location>
</feature>
<comment type="subcellular location">
    <subcellularLocation>
        <location evidence="1 8">Cell membrane</location>
        <topology evidence="1 8">Multi-pass membrane protein</topology>
    </subcellularLocation>
</comment>
<evidence type="ECO:0000256" key="2">
    <source>
        <dbReference type="ARBA" id="ARBA00009142"/>
    </source>
</evidence>
<dbReference type="PANTHER" id="PTHR30269">
    <property type="entry name" value="TRANSMEMBRANE PROTEIN YFCA"/>
    <property type="match status" value="1"/>
</dbReference>
<name>A0ABT4XMT0_9RHOB</name>
<dbReference type="PANTHER" id="PTHR30269:SF37">
    <property type="entry name" value="MEMBRANE TRANSPORTER PROTEIN"/>
    <property type="match status" value="1"/>
</dbReference>
<evidence type="ECO:0000256" key="8">
    <source>
        <dbReference type="RuleBase" id="RU363041"/>
    </source>
</evidence>
<reference evidence="9 10" key="1">
    <citation type="submission" date="2023-01" db="EMBL/GenBank/DDBJ databases">
        <title>Thalassococcus onchidii sp. nov., isolated from a marine invertebrate from the South China Sea.</title>
        <authorList>
            <person name="Xu S."/>
            <person name="Liu Z."/>
            <person name="Xu Y."/>
        </authorList>
    </citation>
    <scope>NUCLEOTIDE SEQUENCE [LARGE SCALE GENOMIC DNA]</scope>
    <source>
        <strain evidence="9 10">KCTC 32084</strain>
    </source>
</reference>
<feature type="transmembrane region" description="Helical" evidence="8">
    <location>
        <begin position="107"/>
        <end position="127"/>
    </location>
</feature>
<dbReference type="InterPro" id="IPR052017">
    <property type="entry name" value="TSUP"/>
</dbReference>
<feature type="transmembrane region" description="Helical" evidence="8">
    <location>
        <begin position="231"/>
        <end position="249"/>
    </location>
</feature>
<keyword evidence="6 8" id="KW-1133">Transmembrane helix</keyword>
<keyword evidence="3" id="KW-0813">Transport</keyword>
<evidence type="ECO:0000256" key="6">
    <source>
        <dbReference type="ARBA" id="ARBA00022989"/>
    </source>
</evidence>
<proteinExistence type="inferred from homology"/>
<feature type="transmembrane region" description="Helical" evidence="8">
    <location>
        <begin position="76"/>
        <end position="95"/>
    </location>
</feature>
<evidence type="ECO:0000256" key="7">
    <source>
        <dbReference type="ARBA" id="ARBA00023136"/>
    </source>
</evidence>
<evidence type="ECO:0000256" key="5">
    <source>
        <dbReference type="ARBA" id="ARBA00022692"/>
    </source>
</evidence>
<dbReference type="Pfam" id="PF01925">
    <property type="entry name" value="TauE"/>
    <property type="match status" value="1"/>
</dbReference>
<dbReference type="InterPro" id="IPR002781">
    <property type="entry name" value="TM_pro_TauE-like"/>
</dbReference>
<keyword evidence="5 8" id="KW-0812">Transmembrane</keyword>
<dbReference type="RefSeq" id="WP_271430607.1">
    <property type="nucleotide sequence ID" value="NZ_JAQIOY010000001.1"/>
</dbReference>
<keyword evidence="4 8" id="KW-1003">Cell membrane</keyword>
<feature type="transmembrane region" description="Helical" evidence="8">
    <location>
        <begin position="199"/>
        <end position="219"/>
    </location>
</feature>
<organism evidence="9 10">
    <name type="scientific">Thalassococcus lentus</name>
    <dbReference type="NCBI Taxonomy" id="1210524"/>
    <lineage>
        <taxon>Bacteria</taxon>
        <taxon>Pseudomonadati</taxon>
        <taxon>Pseudomonadota</taxon>
        <taxon>Alphaproteobacteria</taxon>
        <taxon>Rhodobacterales</taxon>
        <taxon>Roseobacteraceae</taxon>
        <taxon>Thalassococcus</taxon>
    </lineage>
</organism>
<evidence type="ECO:0000256" key="4">
    <source>
        <dbReference type="ARBA" id="ARBA00022475"/>
    </source>
</evidence>
<gene>
    <name evidence="9" type="ORF">PFY00_00765</name>
</gene>
<dbReference type="EMBL" id="JAQIOY010000001">
    <property type="protein sequence ID" value="MDA7423243.1"/>
    <property type="molecule type" value="Genomic_DNA"/>
</dbReference>
<evidence type="ECO:0000256" key="3">
    <source>
        <dbReference type="ARBA" id="ARBA00022448"/>
    </source>
</evidence>
<comment type="caution">
    <text evidence="9">The sequence shown here is derived from an EMBL/GenBank/DDBJ whole genome shotgun (WGS) entry which is preliminary data.</text>
</comment>
<sequence length="250" mass="26232">MTELISLSPSDALLLALLCVLAGMVRGFSGFALSAVVMSLGVLILPPVELIPILWWQEITASILMVRGGLKEADKTVVIGLVGGSAVGLPFGLALMKSLPLETSKLVALSIIIVLAITQLARVRMAFLATKPGLWGSGVVAGIVAGLSQVGGMVVALYVLARDSAPRQMRASLVMYLFCSAVISILTLTLMGVMTQTAVIRGFALAPASALGVVIGKSLFRPAWEPYYKPFCLILLIVLACVALLRVLLS</sequence>
<protein>
    <recommendedName>
        <fullName evidence="8">Probable membrane transporter protein</fullName>
    </recommendedName>
</protein>
<comment type="similarity">
    <text evidence="2 8">Belongs to the 4-toluene sulfonate uptake permease (TSUP) (TC 2.A.102) family.</text>
</comment>
<evidence type="ECO:0000256" key="1">
    <source>
        <dbReference type="ARBA" id="ARBA00004651"/>
    </source>
</evidence>